<dbReference type="Pfam" id="PF03227">
    <property type="entry name" value="GILT"/>
    <property type="match status" value="1"/>
</dbReference>
<evidence type="ECO:0000313" key="4">
    <source>
        <dbReference type="Proteomes" id="UP000292052"/>
    </source>
</evidence>
<name>A0A482V7G9_ASBVE</name>
<protein>
    <submittedName>
        <fullName evidence="3">GILT-like protein F37H8.5</fullName>
    </submittedName>
</protein>
<keyword evidence="2" id="KW-0325">Glycoprotein</keyword>
<dbReference type="Gene3D" id="3.40.30.10">
    <property type="entry name" value="Glutaredoxin"/>
    <property type="match status" value="1"/>
</dbReference>
<feature type="non-terminal residue" evidence="3">
    <location>
        <position position="1"/>
    </location>
</feature>
<dbReference type="STRING" id="1661398.A0A482V7G9"/>
<gene>
    <name evidence="3" type="ORF">BDFB_005162</name>
</gene>
<dbReference type="InterPro" id="IPR004911">
    <property type="entry name" value="Interferon-induced_GILT"/>
</dbReference>
<dbReference type="OrthoDB" id="958254at2759"/>
<proteinExistence type="inferred from homology"/>
<keyword evidence="4" id="KW-1185">Reference proteome</keyword>
<dbReference type="PANTHER" id="PTHR13234:SF68">
    <property type="entry name" value="GH19763P"/>
    <property type="match status" value="1"/>
</dbReference>
<reference evidence="3 4" key="1">
    <citation type="submission" date="2017-03" db="EMBL/GenBank/DDBJ databases">
        <title>Genome of the blue death feigning beetle - Asbolus verrucosus.</title>
        <authorList>
            <person name="Rider S.D."/>
        </authorList>
    </citation>
    <scope>NUCLEOTIDE SEQUENCE [LARGE SCALE GENOMIC DNA]</scope>
    <source>
        <strain evidence="3">Butters</strain>
        <tissue evidence="3">Head and leg muscle</tissue>
    </source>
</reference>
<evidence type="ECO:0000256" key="1">
    <source>
        <dbReference type="ARBA" id="ARBA00005679"/>
    </source>
</evidence>
<evidence type="ECO:0000313" key="3">
    <source>
        <dbReference type="EMBL" id="RZB39138.1"/>
    </source>
</evidence>
<comment type="caution">
    <text evidence="3">The sequence shown here is derived from an EMBL/GenBank/DDBJ whole genome shotgun (WGS) entry which is preliminary data.</text>
</comment>
<dbReference type="EMBL" id="QDEB01130884">
    <property type="protein sequence ID" value="RZB39138.1"/>
    <property type="molecule type" value="Genomic_DNA"/>
</dbReference>
<organism evidence="3 4">
    <name type="scientific">Asbolus verrucosus</name>
    <name type="common">Desert ironclad beetle</name>
    <dbReference type="NCBI Taxonomy" id="1661398"/>
    <lineage>
        <taxon>Eukaryota</taxon>
        <taxon>Metazoa</taxon>
        <taxon>Ecdysozoa</taxon>
        <taxon>Arthropoda</taxon>
        <taxon>Hexapoda</taxon>
        <taxon>Insecta</taxon>
        <taxon>Pterygota</taxon>
        <taxon>Neoptera</taxon>
        <taxon>Endopterygota</taxon>
        <taxon>Coleoptera</taxon>
        <taxon>Polyphaga</taxon>
        <taxon>Cucujiformia</taxon>
        <taxon>Tenebrionidae</taxon>
        <taxon>Pimeliinae</taxon>
        <taxon>Asbolus</taxon>
    </lineage>
</organism>
<evidence type="ECO:0000256" key="2">
    <source>
        <dbReference type="ARBA" id="ARBA00023180"/>
    </source>
</evidence>
<dbReference type="Proteomes" id="UP000292052">
    <property type="component" value="Unassembled WGS sequence"/>
</dbReference>
<dbReference type="GO" id="GO:0016671">
    <property type="term" value="F:oxidoreductase activity, acting on a sulfur group of donors, disulfide as acceptor"/>
    <property type="evidence" value="ECO:0007669"/>
    <property type="project" value="InterPro"/>
</dbReference>
<dbReference type="PANTHER" id="PTHR13234">
    <property type="entry name" value="GAMMA-INTERFERON INDUCIBLE LYSOSOMAL THIOL REDUCTASE GILT"/>
    <property type="match status" value="1"/>
</dbReference>
<dbReference type="AlphaFoldDB" id="A0A482V7G9"/>
<comment type="similarity">
    <text evidence="1">Belongs to the GILT family.</text>
</comment>
<sequence>LHVQVFYESLCPDSLNFVTQQLHPVAEELAPHIDLKLIPFGKSVSFKISDDNVQFICQHGSQECKGNKVQSCALNAISDQIAQVEYVNCFMKTFKKGQKNEGEYGQRCAEAVGLDSNYVSECYSSPLGTQLQLLAEQMTATISPKFVPTIVYNRSSMFQRFDQQLQDGSLTDFRGVVCQLLQQTHPEACQNSSVIRL</sequence>
<accession>A0A482V7G9</accession>